<name>A0AAF0GEF2_9CAUD</name>
<reference evidence="2" key="1">
    <citation type="submission" date="2023-03" db="EMBL/GenBank/DDBJ databases">
        <authorList>
            <person name="Cao G."/>
            <person name="Liao Y."/>
        </authorList>
    </citation>
    <scope>NUCLEOTIDE SEQUENCE</scope>
    <source>
        <strain evidence="2">PSA6</strain>
    </source>
</reference>
<keyword evidence="3" id="KW-1185">Reference proteome</keyword>
<dbReference type="GO" id="GO:0019069">
    <property type="term" value="P:viral capsid assembly"/>
    <property type="evidence" value="ECO:0007669"/>
    <property type="project" value="InterPro"/>
</dbReference>
<protein>
    <submittedName>
        <fullName evidence="2">Capsid assembly protein</fullName>
    </submittedName>
</protein>
<organism evidence="2 3">
    <name type="scientific">Pseudomonas phage PSA6</name>
    <dbReference type="NCBI Taxonomy" id="3038281"/>
    <lineage>
        <taxon>Viruses</taxon>
        <taxon>Duplodnaviria</taxon>
        <taxon>Heunggongvirae</taxon>
        <taxon>Uroviricota</taxon>
        <taxon>Caudoviricetes</taxon>
        <taxon>Autographivirales</taxon>
        <taxon>Autotranscriptaviridae</taxon>
        <taxon>Studiervirinae</taxon>
        <taxon>Phutvirus</taxon>
        <taxon>Phutvirus PSA6</taxon>
    </lineage>
</organism>
<sequence>MSDSQASVYASFGVNSAVLYGDNIEEHRQSMLSADVDVRDGDDRIELVQDNDSGVVVTDRVNDELNTEDRIEIQIPDGPEDLTNENQSDAGEEAGDLADGDAGELLGEAPEALVTATAQIAEYADGLEQMKAQAIENGLTPEAAAKIEAEYEANSELSAESLAALEAAGFKASFVKSFLQGQESLATQYVNGIVDYAGGKAQWDVLIGHLQSNSPETVEVLEDAIGRQDLKAIKATINLAKASHKAKFGSAPARNVASKAPSVAAKPSQRVQVEGFKSSDEMVKAMSDRRYATDPAYRASVRAKVEAM</sequence>
<dbReference type="InterPro" id="IPR008768">
    <property type="entry name" value="Gp9-like"/>
</dbReference>
<evidence type="ECO:0000256" key="1">
    <source>
        <dbReference type="SAM" id="MobiDB-lite"/>
    </source>
</evidence>
<dbReference type="EMBL" id="OQ716796">
    <property type="protein sequence ID" value="WGH15418.1"/>
    <property type="molecule type" value="Genomic_DNA"/>
</dbReference>
<feature type="compositionally biased region" description="Acidic residues" evidence="1">
    <location>
        <begin position="90"/>
        <end position="102"/>
    </location>
</feature>
<feature type="region of interest" description="Disordered" evidence="1">
    <location>
        <begin position="76"/>
        <end position="103"/>
    </location>
</feature>
<dbReference type="Pfam" id="PF05396">
    <property type="entry name" value="Phage_T7_Capsid"/>
    <property type="match status" value="1"/>
</dbReference>
<proteinExistence type="predicted"/>
<dbReference type="Proteomes" id="UP001224657">
    <property type="component" value="Segment"/>
</dbReference>
<accession>A0AAF0GEF2</accession>
<evidence type="ECO:0000313" key="3">
    <source>
        <dbReference type="Proteomes" id="UP001224657"/>
    </source>
</evidence>
<evidence type="ECO:0000313" key="2">
    <source>
        <dbReference type="EMBL" id="WGH15418.1"/>
    </source>
</evidence>